<keyword evidence="3" id="KW-1185">Reference proteome</keyword>
<dbReference type="GO" id="GO:0004722">
    <property type="term" value="F:protein serine/threonine phosphatase activity"/>
    <property type="evidence" value="ECO:0007669"/>
    <property type="project" value="InterPro"/>
</dbReference>
<comment type="caution">
    <text evidence="2">The sequence shown here is derived from an EMBL/GenBank/DDBJ whole genome shotgun (WGS) entry which is preliminary data.</text>
</comment>
<reference evidence="2 3" key="1">
    <citation type="submission" date="2020-10" db="EMBL/GenBank/DDBJ databases">
        <title>The Coptis chinensis genome and diversification of protoberbering-type alkaloids.</title>
        <authorList>
            <person name="Wang B."/>
            <person name="Shu S."/>
            <person name="Song C."/>
            <person name="Liu Y."/>
        </authorList>
    </citation>
    <scope>NUCLEOTIDE SEQUENCE [LARGE SCALE GENOMIC DNA]</scope>
    <source>
        <strain evidence="2">HL-2020</strain>
        <tissue evidence="2">Leaf</tissue>
    </source>
</reference>
<dbReference type="CDD" id="cd00143">
    <property type="entry name" value="PP2Cc"/>
    <property type="match status" value="1"/>
</dbReference>
<evidence type="ECO:0000313" key="2">
    <source>
        <dbReference type="EMBL" id="KAF9614887.1"/>
    </source>
</evidence>
<feature type="domain" description="PPM-type phosphatase" evidence="1">
    <location>
        <begin position="1"/>
        <end position="131"/>
    </location>
</feature>
<dbReference type="Pfam" id="PF00481">
    <property type="entry name" value="PP2C"/>
    <property type="match status" value="1"/>
</dbReference>
<dbReference type="InterPro" id="IPR036457">
    <property type="entry name" value="PPM-type-like_dom_sf"/>
</dbReference>
<accession>A0A835M3C3</accession>
<evidence type="ECO:0000313" key="3">
    <source>
        <dbReference type="Proteomes" id="UP000631114"/>
    </source>
</evidence>
<dbReference type="OrthoDB" id="10264738at2759"/>
<evidence type="ECO:0000259" key="1">
    <source>
        <dbReference type="PROSITE" id="PS51746"/>
    </source>
</evidence>
<proteinExistence type="predicted"/>
<protein>
    <recommendedName>
        <fullName evidence="1">PPM-type phosphatase domain-containing protein</fullName>
    </recommendedName>
</protein>
<sequence length="132" mass="14548">MIRPDSVLEKQTRPDSASHIGDKYLKPVVISKPDISFTNRTSEDECLILASDGLWDVLSNEMACDVARRCLLEGNSSTNAKVLDNIRETQTTEESLNEQSQSRCSIAAALLTRLALGRRSADNISVIVIDLK</sequence>
<dbReference type="SUPFAM" id="SSF81606">
    <property type="entry name" value="PP2C-like"/>
    <property type="match status" value="1"/>
</dbReference>
<dbReference type="AlphaFoldDB" id="A0A835M3C3"/>
<dbReference type="PROSITE" id="PS51746">
    <property type="entry name" value="PPM_2"/>
    <property type="match status" value="1"/>
</dbReference>
<dbReference type="Proteomes" id="UP000631114">
    <property type="component" value="Unassembled WGS sequence"/>
</dbReference>
<dbReference type="PANTHER" id="PTHR47992">
    <property type="entry name" value="PROTEIN PHOSPHATASE"/>
    <property type="match status" value="1"/>
</dbReference>
<organism evidence="2 3">
    <name type="scientific">Coptis chinensis</name>
    <dbReference type="NCBI Taxonomy" id="261450"/>
    <lineage>
        <taxon>Eukaryota</taxon>
        <taxon>Viridiplantae</taxon>
        <taxon>Streptophyta</taxon>
        <taxon>Embryophyta</taxon>
        <taxon>Tracheophyta</taxon>
        <taxon>Spermatophyta</taxon>
        <taxon>Magnoliopsida</taxon>
        <taxon>Ranunculales</taxon>
        <taxon>Ranunculaceae</taxon>
        <taxon>Coptidoideae</taxon>
        <taxon>Coptis</taxon>
    </lineage>
</organism>
<dbReference type="InterPro" id="IPR001932">
    <property type="entry name" value="PPM-type_phosphatase-like_dom"/>
</dbReference>
<dbReference type="InterPro" id="IPR015655">
    <property type="entry name" value="PP2C"/>
</dbReference>
<dbReference type="Gene3D" id="3.60.40.10">
    <property type="entry name" value="PPM-type phosphatase domain"/>
    <property type="match status" value="1"/>
</dbReference>
<name>A0A835M3C3_9MAGN</name>
<dbReference type="EMBL" id="JADFTS010000003">
    <property type="protein sequence ID" value="KAF9614887.1"/>
    <property type="molecule type" value="Genomic_DNA"/>
</dbReference>
<gene>
    <name evidence="2" type="ORF">IFM89_020984</name>
</gene>